<dbReference type="RefSeq" id="WP_052022796.1">
    <property type="nucleotide sequence ID" value="NZ_AXCW01000091.1"/>
</dbReference>
<keyword evidence="2" id="KW-1185">Reference proteome</keyword>
<evidence type="ECO:0000313" key="1">
    <source>
        <dbReference type="EMBL" id="EYR63477.1"/>
    </source>
</evidence>
<reference evidence="1 2" key="1">
    <citation type="submission" date="2014-01" db="EMBL/GenBank/DDBJ databases">
        <title>Actinotalea ferrariae CF5-4.</title>
        <authorList>
            <person name="Chen F."/>
            <person name="Li Y."/>
            <person name="Wang G."/>
        </authorList>
    </citation>
    <scope>NUCLEOTIDE SEQUENCE [LARGE SCALE GENOMIC DNA]</scope>
    <source>
        <strain evidence="1 2">CF5-4</strain>
    </source>
</reference>
<dbReference type="InterPro" id="IPR036412">
    <property type="entry name" value="HAD-like_sf"/>
</dbReference>
<dbReference type="GO" id="GO:0005829">
    <property type="term" value="C:cytosol"/>
    <property type="evidence" value="ECO:0007669"/>
    <property type="project" value="TreeGrafter"/>
</dbReference>
<dbReference type="GO" id="GO:0000287">
    <property type="term" value="F:magnesium ion binding"/>
    <property type="evidence" value="ECO:0007669"/>
    <property type="project" value="TreeGrafter"/>
</dbReference>
<dbReference type="CDD" id="cd07518">
    <property type="entry name" value="HAD_YbiV-Like"/>
    <property type="match status" value="1"/>
</dbReference>
<name>A0A021VWN7_9CELL</name>
<gene>
    <name evidence="1" type="ORF">N866_20360</name>
</gene>
<dbReference type="OrthoDB" id="3180855at2"/>
<dbReference type="Pfam" id="PF08282">
    <property type="entry name" value="Hydrolase_3"/>
    <property type="match status" value="1"/>
</dbReference>
<dbReference type="PANTHER" id="PTHR10000:SF53">
    <property type="entry name" value="5-AMINO-6-(5-PHOSPHO-D-RIBITYLAMINO)URACIL PHOSPHATASE YBJI-RELATED"/>
    <property type="match status" value="1"/>
</dbReference>
<dbReference type="NCBIfam" id="TIGR00099">
    <property type="entry name" value="Cof-subfamily"/>
    <property type="match status" value="1"/>
</dbReference>
<protein>
    <submittedName>
        <fullName evidence="1">HAD family hydrolase</fullName>
    </submittedName>
</protein>
<dbReference type="Gene3D" id="3.30.1240.10">
    <property type="match status" value="1"/>
</dbReference>
<dbReference type="AlphaFoldDB" id="A0A021VWN7"/>
<sequence length="295" mass="31266">MTAVPDAPAVVLPAPEAVADVRLVTVDMDGTLLDADHELPEALEPLLAELARRDVLFCPASGRQYANLAARFGELGADLPFIAENGAFVLRGGQEISSDVMEPEVVADVVATVRDLAASGVDVGVVVCGKRSAYVERRDPAFRAEVDRYYTLLTEVEDVLAVDDDVLKVAVFDVVSAEATVAPALERFRATHQVVVSGAHWVDVLGATTHKGAAVRRLQEAYGITPAQTMAFGDYLNDLEMLDAAELSFAMANAHPEVLGRARYVAPAHTEDGVVRTLAGLLGLDLPGVAALPGR</sequence>
<organism evidence="1 2">
    <name type="scientific">Actinotalea ferrariae CF5-4</name>
    <dbReference type="NCBI Taxonomy" id="948458"/>
    <lineage>
        <taxon>Bacteria</taxon>
        <taxon>Bacillati</taxon>
        <taxon>Actinomycetota</taxon>
        <taxon>Actinomycetes</taxon>
        <taxon>Micrococcales</taxon>
        <taxon>Cellulomonadaceae</taxon>
        <taxon>Actinotalea</taxon>
    </lineage>
</organism>
<proteinExistence type="predicted"/>
<dbReference type="Proteomes" id="UP000019753">
    <property type="component" value="Unassembled WGS sequence"/>
</dbReference>
<evidence type="ECO:0000313" key="2">
    <source>
        <dbReference type="Proteomes" id="UP000019753"/>
    </source>
</evidence>
<dbReference type="InterPro" id="IPR023214">
    <property type="entry name" value="HAD_sf"/>
</dbReference>
<accession>A0A021VWN7</accession>
<dbReference type="NCBIfam" id="TIGR01484">
    <property type="entry name" value="HAD-SF-IIB"/>
    <property type="match status" value="1"/>
</dbReference>
<dbReference type="SUPFAM" id="SSF56784">
    <property type="entry name" value="HAD-like"/>
    <property type="match status" value="1"/>
</dbReference>
<dbReference type="SFLD" id="SFLDS00003">
    <property type="entry name" value="Haloacid_Dehalogenase"/>
    <property type="match status" value="1"/>
</dbReference>
<dbReference type="Gene3D" id="3.40.50.1000">
    <property type="entry name" value="HAD superfamily/HAD-like"/>
    <property type="match status" value="1"/>
</dbReference>
<keyword evidence="1" id="KW-0378">Hydrolase</keyword>
<dbReference type="EMBL" id="AXCW01000091">
    <property type="protein sequence ID" value="EYR63477.1"/>
    <property type="molecule type" value="Genomic_DNA"/>
</dbReference>
<dbReference type="InterPro" id="IPR006379">
    <property type="entry name" value="HAD-SF_hydro_IIB"/>
</dbReference>
<dbReference type="InterPro" id="IPR000150">
    <property type="entry name" value="Cof"/>
</dbReference>
<dbReference type="GO" id="GO:0016791">
    <property type="term" value="F:phosphatase activity"/>
    <property type="evidence" value="ECO:0007669"/>
    <property type="project" value="TreeGrafter"/>
</dbReference>
<comment type="caution">
    <text evidence="1">The sequence shown here is derived from an EMBL/GenBank/DDBJ whole genome shotgun (WGS) entry which is preliminary data.</text>
</comment>
<dbReference type="PANTHER" id="PTHR10000">
    <property type="entry name" value="PHOSPHOSERINE PHOSPHATASE"/>
    <property type="match status" value="1"/>
</dbReference>
<dbReference type="SFLD" id="SFLDG01140">
    <property type="entry name" value="C2.B:_Phosphomannomutase_and_P"/>
    <property type="match status" value="1"/>
</dbReference>